<evidence type="ECO:0000313" key="2">
    <source>
        <dbReference type="EMBL" id="NGN94476.1"/>
    </source>
</evidence>
<dbReference type="EMBL" id="JAALAA010000014">
    <property type="protein sequence ID" value="NGN94476.1"/>
    <property type="molecule type" value="Genomic_DNA"/>
</dbReference>
<comment type="caution">
    <text evidence="2">The sequence shown here is derived from an EMBL/GenBank/DDBJ whole genome shotgun (WGS) entry which is preliminary data.</text>
</comment>
<gene>
    <name evidence="2" type="ORF">G5C66_17240</name>
</gene>
<feature type="domain" description="DUF559" evidence="1">
    <location>
        <begin position="174"/>
        <end position="235"/>
    </location>
</feature>
<evidence type="ECO:0000313" key="3">
    <source>
        <dbReference type="Proteomes" id="UP000483261"/>
    </source>
</evidence>
<reference evidence="2 3" key="1">
    <citation type="submission" date="2020-02" db="EMBL/GenBank/DDBJ databases">
        <title>Whole-genome analyses of novel actinobacteria.</title>
        <authorList>
            <person name="Sahin N."/>
        </authorList>
    </citation>
    <scope>NUCLEOTIDE SEQUENCE [LARGE SCALE GENOMIC DNA]</scope>
    <source>
        <strain evidence="2 3">KC13</strain>
    </source>
</reference>
<dbReference type="Gene3D" id="3.40.960.10">
    <property type="entry name" value="VSR Endonuclease"/>
    <property type="match status" value="1"/>
</dbReference>
<evidence type="ECO:0000259" key="1">
    <source>
        <dbReference type="Pfam" id="PF04480"/>
    </source>
</evidence>
<dbReference type="Pfam" id="PF04480">
    <property type="entry name" value="DUF559"/>
    <property type="match status" value="1"/>
</dbReference>
<dbReference type="Proteomes" id="UP000483261">
    <property type="component" value="Unassembled WGS sequence"/>
</dbReference>
<name>A0A6M1R394_9ACTN</name>
<sequence length="248" mass="27125">MNEEEKAVAVAAIAAAEQLRGVVSGLSAALVWGWSVKHVPLRPEVTIPRSRRIRRSIARGVMVRRLDIPACDVDGVVTTRLRTVIDCSRKLPFDEALCVADSALRLGVGREELVAAADRTFGPGAGGVRRVAHLAHGGADNAFESCLRAIAIQVDGLDVEPQVRIAEPDFLGRVDLADRRLRIIIEADSFEFHGTRRALVEDAARYNRFVAAGWIVLRFTWEDVMLHPEVVHEALSGAVADRLRSMPA</sequence>
<protein>
    <submittedName>
        <fullName evidence="2">DUF559 domain-containing protein</fullName>
    </submittedName>
</protein>
<dbReference type="RefSeq" id="WP_165112191.1">
    <property type="nucleotide sequence ID" value="NZ_JAALAA010000014.1"/>
</dbReference>
<proteinExistence type="predicted"/>
<dbReference type="AlphaFoldDB" id="A0A6M1R394"/>
<accession>A0A6M1R394</accession>
<dbReference type="SUPFAM" id="SSF52980">
    <property type="entry name" value="Restriction endonuclease-like"/>
    <property type="match status" value="1"/>
</dbReference>
<organism evidence="2 3">
    <name type="scientific">Nocardioides turkmenicus</name>
    <dbReference type="NCBI Taxonomy" id="2711220"/>
    <lineage>
        <taxon>Bacteria</taxon>
        <taxon>Bacillati</taxon>
        <taxon>Actinomycetota</taxon>
        <taxon>Actinomycetes</taxon>
        <taxon>Propionibacteriales</taxon>
        <taxon>Nocardioidaceae</taxon>
        <taxon>Nocardioides</taxon>
    </lineage>
</organism>
<keyword evidence="3" id="KW-1185">Reference proteome</keyword>
<dbReference type="InterPro" id="IPR011335">
    <property type="entry name" value="Restrct_endonuc-II-like"/>
</dbReference>
<dbReference type="InterPro" id="IPR007569">
    <property type="entry name" value="DUF559"/>
</dbReference>